<comment type="caution">
    <text evidence="1">The sequence shown here is derived from an EMBL/GenBank/DDBJ whole genome shotgun (WGS) entry which is preliminary data.</text>
</comment>
<dbReference type="EMBL" id="CM056807">
    <property type="protein sequence ID" value="KAJ8705862.1"/>
    <property type="molecule type" value="Genomic_DNA"/>
</dbReference>
<name>A0ACC2Q2C6_9NEOP</name>
<gene>
    <name evidence="1" type="ORF">PYW08_012908</name>
</gene>
<keyword evidence="2" id="KW-1185">Reference proteome</keyword>
<accession>A0ACC2Q2C6</accession>
<reference evidence="1" key="1">
    <citation type="submission" date="2023-03" db="EMBL/GenBank/DDBJ databases">
        <title>Chromosome-level genomes of two armyworms, Mythimna separata and Mythimna loreyi, provide insights into the biosynthesis and reception of sex pheromones.</title>
        <authorList>
            <person name="Zhao H."/>
        </authorList>
    </citation>
    <scope>NUCLEOTIDE SEQUENCE</scope>
    <source>
        <strain evidence="1">BeijingLab</strain>
    </source>
</reference>
<dbReference type="Proteomes" id="UP001231649">
    <property type="component" value="Chromosome 31"/>
</dbReference>
<sequence length="1145" mass="134428">MSPPNAKRIKPNSPSADRKEYDVPSMYIKGNLTSGYDGYVYEILLNGVIYLKLKYNDKVKNFKIATNYSEAWPFDDICFMINWEDVTRKPTIVFIQMKLKINERKPKINWAESFKIYKNIPEKLKAGNGLFKSKFDLYECFVILYTNKDLKIKTVPVEDSYCPGLNDIIKTNKDGTVSRLNEAEKKKLTDELRKNGDFSENDNEMLKDFLNRSLLLFNKQADNKGLEKFLVKLIAEHLPPTSFPLATETATALFINKVTKWWTTLDKAPYLTEEVDYLNILEPVTGSLDVMYKSKIKQYTFSDEAVSSLNLHHSCTIIIAEYSMLTVVKVMQHLWNEEHVVIDLESIASLQFGERKALCEELKANNENVLILVCDKISADNSFQDIGEAVKNKKRILISNNNKFSQEFKDLFPLGADEEYREVHDEKNSLTDMSEESQSNILETTTVMFQDKEVKLADIVDDRSKKYVKGNVLHKIFIGETIVVGKLIVDSNYDKIKHFWIDRYIHFADFICIGQEIEEEFESLKLETLYTIKDDVVLLTADPGNGKTTLITHLSIKTKEENPKAWIVRINLLEYSEEFNNWKENETVITLLETLKFMCQVLLYKKLGREHNVEITLEENDNVVYLKNCTADSLTEFELNLFLHFYYEREVIFLFDGFDEIKSLPRWDYSEVVINCLKNVCSGPRKHRVWITSRPLSAEVETKLKKELKLKTHNIDLFSGAEYLQKFWEYTLKVDELNEAQLENVKKLLDHMSSHGNRPMQNESINGIFYNAALYLSHKIQNTHIPLWKYDKHYHRLISPDYFDAKKYDFYPLPTCSLCYCCWYCEDTCENDICRDFWEYKPRSHNFSMNLLTLYLAAVNVEHNIKKENGSEEWYLNVETYTVYERFLANKIKKRWQEKNGTNIYIPHVIETYETELADSVLMHKKLGAYTIFYKDREKLFCQRDLAEINDFLHKLTNGKKKSDIISTVYDNRSFNVDYKEVVPIFCIFIHQTFAEYFAVEYICDCLKIKNVSERTMLSYFDCLGMRGRVCSGVENVHFIFDKKIAMDRALMTVLENNKFAIFNKLFCRSSWVFNVTLLNLMLFFRDVAECAIGKPEILRIPEEKKIELVNVLDRILQKMRRHHGRIRQYSESEFYIASEFNEFF</sequence>
<evidence type="ECO:0000313" key="1">
    <source>
        <dbReference type="EMBL" id="KAJ8705862.1"/>
    </source>
</evidence>
<proteinExistence type="predicted"/>
<protein>
    <submittedName>
        <fullName evidence="1">Uncharacterized protein</fullName>
    </submittedName>
</protein>
<evidence type="ECO:0000313" key="2">
    <source>
        <dbReference type="Proteomes" id="UP001231649"/>
    </source>
</evidence>
<organism evidence="1 2">
    <name type="scientific">Mythimna loreyi</name>
    <dbReference type="NCBI Taxonomy" id="667449"/>
    <lineage>
        <taxon>Eukaryota</taxon>
        <taxon>Metazoa</taxon>
        <taxon>Ecdysozoa</taxon>
        <taxon>Arthropoda</taxon>
        <taxon>Hexapoda</taxon>
        <taxon>Insecta</taxon>
        <taxon>Pterygota</taxon>
        <taxon>Neoptera</taxon>
        <taxon>Endopterygota</taxon>
        <taxon>Lepidoptera</taxon>
        <taxon>Glossata</taxon>
        <taxon>Ditrysia</taxon>
        <taxon>Noctuoidea</taxon>
        <taxon>Noctuidae</taxon>
        <taxon>Noctuinae</taxon>
        <taxon>Hadenini</taxon>
        <taxon>Mythimna</taxon>
    </lineage>
</organism>